<proteinExistence type="predicted"/>
<protein>
    <recommendedName>
        <fullName evidence="4">DUF4386 family protein</fullName>
    </recommendedName>
</protein>
<reference evidence="3" key="1">
    <citation type="journal article" date="2019" name="Int. J. Syst. Evol. Microbiol.">
        <title>The Global Catalogue of Microorganisms (GCM) 10K type strain sequencing project: providing services to taxonomists for standard genome sequencing and annotation.</title>
        <authorList>
            <consortium name="The Broad Institute Genomics Platform"/>
            <consortium name="The Broad Institute Genome Sequencing Center for Infectious Disease"/>
            <person name="Wu L."/>
            <person name="Ma J."/>
        </authorList>
    </citation>
    <scope>NUCLEOTIDE SEQUENCE [LARGE SCALE GENOMIC DNA]</scope>
    <source>
        <strain evidence="3">JCM 15592</strain>
    </source>
</reference>
<organism evidence="2 3">
    <name type="scientific">Nostocoides veronense</name>
    <dbReference type="NCBI Taxonomy" id="330836"/>
    <lineage>
        <taxon>Bacteria</taxon>
        <taxon>Bacillati</taxon>
        <taxon>Actinomycetota</taxon>
        <taxon>Actinomycetes</taxon>
        <taxon>Micrococcales</taxon>
        <taxon>Intrasporangiaceae</taxon>
        <taxon>Nostocoides</taxon>
    </lineage>
</organism>
<accession>A0ABP4XTR8</accession>
<comment type="caution">
    <text evidence="2">The sequence shown here is derived from an EMBL/GenBank/DDBJ whole genome shotgun (WGS) entry which is preliminary data.</text>
</comment>
<sequence>MRGTVERSLNATHLEETMRRHLTTAAFSLAAMSWTLGQALLPDMGTDTGSRYDAVAASPALESLSAGLLVLAGVFLVLGSIAACYHLSTLAGTKGRRLMLAGTALTGLGGLWLVGGRAAFNLMFVRIVETESLTRSTALELLDSSGGPGFVPLVLMLPCLLLGPVLLTVGLKRAALAGWLPLAAWLLGIATFLGTEFQIKAAETAGIAIAGLALVLAARALDAAPAPATTVPAHETTATLHAPHPTPSNSRQPA</sequence>
<dbReference type="RefSeq" id="WP_344083975.1">
    <property type="nucleotide sequence ID" value="NZ_BAAAPO010000028.1"/>
</dbReference>
<feature type="transmembrane region" description="Helical" evidence="1">
    <location>
        <begin position="61"/>
        <end position="85"/>
    </location>
</feature>
<dbReference type="Proteomes" id="UP001499938">
    <property type="component" value="Unassembled WGS sequence"/>
</dbReference>
<evidence type="ECO:0000313" key="2">
    <source>
        <dbReference type="EMBL" id="GAA1794124.1"/>
    </source>
</evidence>
<keyword evidence="1" id="KW-0812">Transmembrane</keyword>
<keyword evidence="1" id="KW-0472">Membrane</keyword>
<keyword evidence="1" id="KW-1133">Transmembrane helix</keyword>
<gene>
    <name evidence="2" type="ORF">GCM10009811_18510</name>
</gene>
<feature type="transmembrane region" description="Helical" evidence="1">
    <location>
        <begin position="97"/>
        <end position="115"/>
    </location>
</feature>
<dbReference type="EMBL" id="BAAAPO010000028">
    <property type="protein sequence ID" value="GAA1794124.1"/>
    <property type="molecule type" value="Genomic_DNA"/>
</dbReference>
<keyword evidence="3" id="KW-1185">Reference proteome</keyword>
<evidence type="ECO:0000313" key="3">
    <source>
        <dbReference type="Proteomes" id="UP001499938"/>
    </source>
</evidence>
<feature type="transmembrane region" description="Helical" evidence="1">
    <location>
        <begin position="201"/>
        <end position="221"/>
    </location>
</feature>
<feature type="transmembrane region" description="Helical" evidence="1">
    <location>
        <begin position="21"/>
        <end position="41"/>
    </location>
</feature>
<evidence type="ECO:0000256" key="1">
    <source>
        <dbReference type="SAM" id="Phobius"/>
    </source>
</evidence>
<name>A0ABP4XTR8_9MICO</name>
<feature type="transmembrane region" description="Helical" evidence="1">
    <location>
        <begin position="149"/>
        <end position="169"/>
    </location>
</feature>
<evidence type="ECO:0008006" key="4">
    <source>
        <dbReference type="Google" id="ProtNLM"/>
    </source>
</evidence>
<feature type="transmembrane region" description="Helical" evidence="1">
    <location>
        <begin position="176"/>
        <end position="195"/>
    </location>
</feature>